<evidence type="ECO:0000313" key="2">
    <source>
        <dbReference type="EMBL" id="GIJ45090.1"/>
    </source>
</evidence>
<feature type="transmembrane region" description="Helical" evidence="1">
    <location>
        <begin position="35"/>
        <end position="55"/>
    </location>
</feature>
<evidence type="ECO:0000313" key="3">
    <source>
        <dbReference type="Proteomes" id="UP000619260"/>
    </source>
</evidence>
<reference evidence="2" key="1">
    <citation type="submission" date="2021-01" db="EMBL/GenBank/DDBJ databases">
        <title>Whole genome shotgun sequence of Virgisporangium aliadipatigenens NBRC 105644.</title>
        <authorList>
            <person name="Komaki H."/>
            <person name="Tamura T."/>
        </authorList>
    </citation>
    <scope>NUCLEOTIDE SEQUENCE</scope>
    <source>
        <strain evidence="2">NBRC 105644</strain>
    </source>
</reference>
<keyword evidence="1" id="KW-0472">Membrane</keyword>
<sequence length="114" mass="12142">MVTVLVGMRVSTHKGVYCRQCGTALCRQQTKTTLVMGWWGVQGLAAPLVLLMNLYSFNKVNQLPQAGYAFAPGTGGPHYGRPLALGTPVLRSPALIVPVVLVVALIALIVVANR</sequence>
<keyword evidence="1" id="KW-1133">Transmembrane helix</keyword>
<comment type="caution">
    <text evidence="2">The sequence shown here is derived from an EMBL/GenBank/DDBJ whole genome shotgun (WGS) entry which is preliminary data.</text>
</comment>
<dbReference type="EMBL" id="BOPF01000006">
    <property type="protein sequence ID" value="GIJ45090.1"/>
    <property type="molecule type" value="Genomic_DNA"/>
</dbReference>
<name>A0A8J3YJG4_9ACTN</name>
<organism evidence="2 3">
    <name type="scientific">Virgisporangium aliadipatigenens</name>
    <dbReference type="NCBI Taxonomy" id="741659"/>
    <lineage>
        <taxon>Bacteria</taxon>
        <taxon>Bacillati</taxon>
        <taxon>Actinomycetota</taxon>
        <taxon>Actinomycetes</taxon>
        <taxon>Micromonosporales</taxon>
        <taxon>Micromonosporaceae</taxon>
        <taxon>Virgisporangium</taxon>
    </lineage>
</organism>
<dbReference type="AlphaFoldDB" id="A0A8J3YJG4"/>
<dbReference type="RefSeq" id="WP_203898646.1">
    <property type="nucleotide sequence ID" value="NZ_BOPF01000006.1"/>
</dbReference>
<proteinExistence type="predicted"/>
<keyword evidence="3" id="KW-1185">Reference proteome</keyword>
<feature type="transmembrane region" description="Helical" evidence="1">
    <location>
        <begin position="94"/>
        <end position="112"/>
    </location>
</feature>
<evidence type="ECO:0000256" key="1">
    <source>
        <dbReference type="SAM" id="Phobius"/>
    </source>
</evidence>
<accession>A0A8J3YJG4</accession>
<protein>
    <submittedName>
        <fullName evidence="2">Uncharacterized protein</fullName>
    </submittedName>
</protein>
<dbReference type="Proteomes" id="UP000619260">
    <property type="component" value="Unassembled WGS sequence"/>
</dbReference>
<keyword evidence="1" id="KW-0812">Transmembrane</keyword>
<gene>
    <name evidence="2" type="ORF">Val02_19760</name>
</gene>